<comment type="caution">
    <text evidence="1">The sequence shown here is derived from an EMBL/GenBank/DDBJ whole genome shotgun (WGS) entry which is preliminary data.</text>
</comment>
<dbReference type="GO" id="GO:0000911">
    <property type="term" value="P:cytokinesis by cell plate formation"/>
    <property type="evidence" value="ECO:0007669"/>
    <property type="project" value="InterPro"/>
</dbReference>
<evidence type="ECO:0000313" key="1">
    <source>
        <dbReference type="EMBL" id="KAK4776016.1"/>
    </source>
</evidence>
<dbReference type="EMBL" id="JAXIOK010000003">
    <property type="protein sequence ID" value="KAK4776016.1"/>
    <property type="molecule type" value="Genomic_DNA"/>
</dbReference>
<proteinExistence type="predicted"/>
<organism evidence="1 2">
    <name type="scientific">Trapa incisa</name>
    <dbReference type="NCBI Taxonomy" id="236973"/>
    <lineage>
        <taxon>Eukaryota</taxon>
        <taxon>Viridiplantae</taxon>
        <taxon>Streptophyta</taxon>
        <taxon>Embryophyta</taxon>
        <taxon>Tracheophyta</taxon>
        <taxon>Spermatophyta</taxon>
        <taxon>Magnoliopsida</taxon>
        <taxon>eudicotyledons</taxon>
        <taxon>Gunneridae</taxon>
        <taxon>Pentapetalae</taxon>
        <taxon>rosids</taxon>
        <taxon>malvids</taxon>
        <taxon>Myrtales</taxon>
        <taxon>Lythraceae</taxon>
        <taxon>Trapa</taxon>
    </lineage>
</organism>
<protein>
    <submittedName>
        <fullName evidence="1">Uncharacterized protein</fullName>
    </submittedName>
</protein>
<sequence length="190" mass="21540">MQNGNVHQESETDCVQILHARLLDMIQEENDNLLEKVLRSNLKEAALQQREVWAMSAPRIFRALNNVNNSPAALRIASQKHGRMEDTATLRMEAETAREDASSAMEKLYELQAMNQRATLTPEEKEEVVLKRCWLARYWNPCVEHGIHGGIVEAKSNYRSSLAHCHLEVVLVAGQTVIVLTVTLLLHSPY</sequence>
<name>A0AAN7L7C0_9MYRT</name>
<gene>
    <name evidence="1" type="ORF">SAY87_023977</name>
</gene>
<accession>A0AAN7L7C0</accession>
<evidence type="ECO:0000313" key="2">
    <source>
        <dbReference type="Proteomes" id="UP001345219"/>
    </source>
</evidence>
<reference evidence="1 2" key="1">
    <citation type="journal article" date="2023" name="Hortic Res">
        <title>Pangenome of water caltrop reveals structural variations and asymmetric subgenome divergence after allopolyploidization.</title>
        <authorList>
            <person name="Zhang X."/>
            <person name="Chen Y."/>
            <person name="Wang L."/>
            <person name="Yuan Y."/>
            <person name="Fang M."/>
            <person name="Shi L."/>
            <person name="Lu R."/>
            <person name="Comes H.P."/>
            <person name="Ma Y."/>
            <person name="Chen Y."/>
            <person name="Huang G."/>
            <person name="Zhou Y."/>
            <person name="Zheng Z."/>
            <person name="Qiu Y."/>
        </authorList>
    </citation>
    <scope>NUCLEOTIDE SEQUENCE [LARGE SCALE GENOMIC DNA]</scope>
    <source>
        <tissue evidence="1">Roots</tissue>
    </source>
</reference>
<dbReference type="PANTHER" id="PTHR31762">
    <property type="entry name" value="FAS-BINDING FACTOR-LIKE PROTEIN"/>
    <property type="match status" value="1"/>
</dbReference>
<keyword evidence="2" id="KW-1185">Reference proteome</keyword>
<dbReference type="InterPro" id="IPR040321">
    <property type="entry name" value="SCD2-like"/>
</dbReference>
<dbReference type="PANTHER" id="PTHR31762:SF10">
    <property type="entry name" value="FAS-BINDING FACTOR-LIKE PROTEIN"/>
    <property type="match status" value="1"/>
</dbReference>
<dbReference type="Proteomes" id="UP001345219">
    <property type="component" value="Chromosome 18"/>
</dbReference>
<dbReference type="AlphaFoldDB" id="A0AAN7L7C0"/>